<keyword evidence="5" id="KW-0418">Kinase</keyword>
<protein>
    <submittedName>
        <fullName evidence="5">Bifunctional heptose 7-phosphate kinase/heptose 1-phosphate adenyltransferase</fullName>
    </submittedName>
</protein>
<dbReference type="NCBIfam" id="TIGR00125">
    <property type="entry name" value="cyt_tran_rel"/>
    <property type="match status" value="1"/>
</dbReference>
<organism evidence="5 6">
    <name type="scientific">Arthrobacter terrae</name>
    <dbReference type="NCBI Taxonomy" id="2935737"/>
    <lineage>
        <taxon>Bacteria</taxon>
        <taxon>Bacillati</taxon>
        <taxon>Actinomycetota</taxon>
        <taxon>Actinomycetes</taxon>
        <taxon>Micrococcales</taxon>
        <taxon>Micrococcaceae</taxon>
        <taxon>Arthrobacter</taxon>
    </lineage>
</organism>
<keyword evidence="5" id="KW-0808">Transferase</keyword>
<dbReference type="Gene3D" id="3.40.1190.20">
    <property type="match status" value="1"/>
</dbReference>
<dbReference type="InterPro" id="IPR011611">
    <property type="entry name" value="PfkB_dom"/>
</dbReference>
<evidence type="ECO:0000256" key="2">
    <source>
        <dbReference type="ARBA" id="ARBA00023277"/>
    </source>
</evidence>
<dbReference type="SUPFAM" id="SSF52374">
    <property type="entry name" value="Nucleotidylyl transferase"/>
    <property type="match status" value="1"/>
</dbReference>
<dbReference type="Pfam" id="PF01467">
    <property type="entry name" value="CTP_transf_like"/>
    <property type="match status" value="1"/>
</dbReference>
<keyword evidence="6" id="KW-1185">Reference proteome</keyword>
<dbReference type="PANTHER" id="PTHR46969">
    <property type="entry name" value="BIFUNCTIONAL PROTEIN HLDE"/>
    <property type="match status" value="1"/>
</dbReference>
<feature type="domain" description="Cytidyltransferase-like" evidence="4">
    <location>
        <begin position="336"/>
        <end position="431"/>
    </location>
</feature>
<dbReference type="InterPro" id="IPR004821">
    <property type="entry name" value="Cyt_trans-like"/>
</dbReference>
<dbReference type="AlphaFoldDB" id="A0A931G6N0"/>
<dbReference type="GO" id="GO:0005829">
    <property type="term" value="C:cytosol"/>
    <property type="evidence" value="ECO:0007669"/>
    <property type="project" value="TreeGrafter"/>
</dbReference>
<accession>A0A931G6N0</accession>
<evidence type="ECO:0000259" key="3">
    <source>
        <dbReference type="Pfam" id="PF00294"/>
    </source>
</evidence>
<dbReference type="EMBL" id="JADNYM010000026">
    <property type="protein sequence ID" value="MBG0741223.1"/>
    <property type="molecule type" value="Genomic_DNA"/>
</dbReference>
<dbReference type="Proteomes" id="UP000655366">
    <property type="component" value="Unassembled WGS sequence"/>
</dbReference>
<dbReference type="RefSeq" id="WP_196398155.1">
    <property type="nucleotide sequence ID" value="NZ_JADNYM010000026.1"/>
</dbReference>
<dbReference type="GO" id="GO:0033785">
    <property type="term" value="F:heptose 7-phosphate kinase activity"/>
    <property type="evidence" value="ECO:0007669"/>
    <property type="project" value="TreeGrafter"/>
</dbReference>
<name>A0A931G6N0_9MICC</name>
<proteinExistence type="predicted"/>
<evidence type="ECO:0000256" key="1">
    <source>
        <dbReference type="ARBA" id="ARBA00023268"/>
    </source>
</evidence>
<dbReference type="PANTHER" id="PTHR46969:SF1">
    <property type="entry name" value="BIFUNCTIONAL PROTEIN HLDE"/>
    <property type="match status" value="1"/>
</dbReference>
<dbReference type="InterPro" id="IPR029056">
    <property type="entry name" value="Ribokinase-like"/>
</dbReference>
<evidence type="ECO:0000259" key="4">
    <source>
        <dbReference type="Pfam" id="PF01467"/>
    </source>
</evidence>
<dbReference type="GO" id="GO:0033786">
    <property type="term" value="F:heptose-1-phosphate adenylyltransferase activity"/>
    <property type="evidence" value="ECO:0007669"/>
    <property type="project" value="TreeGrafter"/>
</dbReference>
<comment type="caution">
    <text evidence="5">The sequence shown here is derived from an EMBL/GenBank/DDBJ whole genome shotgun (WGS) entry which is preliminary data.</text>
</comment>
<evidence type="ECO:0000313" key="6">
    <source>
        <dbReference type="Proteomes" id="UP000655366"/>
    </source>
</evidence>
<feature type="domain" description="Carbohydrate kinase PfkB" evidence="3">
    <location>
        <begin position="2"/>
        <end position="302"/>
    </location>
</feature>
<reference evidence="5 6" key="1">
    <citation type="submission" date="2020-11" db="EMBL/GenBank/DDBJ databases">
        <title>Arthrobacter antarcticus sp. nov., isolated from Antarctic Soil.</title>
        <authorList>
            <person name="Li J."/>
        </authorList>
    </citation>
    <scope>NUCLEOTIDE SEQUENCE [LARGE SCALE GENOMIC DNA]</scope>
    <source>
        <strain evidence="5 6">Z1-20</strain>
    </source>
</reference>
<dbReference type="InterPro" id="IPR014729">
    <property type="entry name" value="Rossmann-like_a/b/a_fold"/>
</dbReference>
<keyword evidence="2" id="KW-0119">Carbohydrate metabolism</keyword>
<keyword evidence="1" id="KW-0511">Multifunctional enzyme</keyword>
<evidence type="ECO:0000313" key="5">
    <source>
        <dbReference type="EMBL" id="MBG0741223.1"/>
    </source>
</evidence>
<dbReference type="Gene3D" id="3.40.50.620">
    <property type="entry name" value="HUPs"/>
    <property type="match status" value="1"/>
</dbReference>
<gene>
    <name evidence="5" type="ORF">IV500_17795</name>
</gene>
<dbReference type="SUPFAM" id="SSF53613">
    <property type="entry name" value="Ribokinase-like"/>
    <property type="match status" value="1"/>
</dbReference>
<sequence>MNIVVLGDVLLDVDMNGAAERLCPDAPVPVVNVEQVVRRAGGAGLAAAMLVRDGHRVTLVTVLSDDRAAGDLRAALRTLVGLDVVAGPSGAPTPVKSRIRAQGQPLVRFDEGCGSAAVPEVTETMLAAVDAADVLLVSDYGRGLASNATLRELIRQRASEIPVVWDPHPCGADPVAGVAAVTPNLAEARKAAADAAGPAGSGAVSGSLEAAARAGSTLLARWQSRSVVVTLGVEGAMLLTGEGAVGHLVPAPKVTVADPCGAGDRFAASLALQLGHGTELAAAAQVAVREAAAFLAAGGVQSLQRQAPPVQMHSDSIDALRVVQETRDKGGTVVATGGCFDLLHAGHSRSLAAARDLGDCLIVCLNSDASVRRLKGDQRPIVGQRDRAELLLSLGCVDAVLIFDEDSPAMVLDRLRPDLWVKGADYSTDELPEAELVRSWGGQTVTVPYYPEHSTSALAAALSATG</sequence>
<dbReference type="Pfam" id="PF00294">
    <property type="entry name" value="PfkB"/>
    <property type="match status" value="1"/>
</dbReference>